<evidence type="ECO:0000313" key="3">
    <source>
        <dbReference type="Proteomes" id="UP001565368"/>
    </source>
</evidence>
<dbReference type="SUPFAM" id="SSF46579">
    <property type="entry name" value="Prefoldin"/>
    <property type="match status" value="1"/>
</dbReference>
<dbReference type="InterPro" id="IPR009053">
    <property type="entry name" value="Prefoldin"/>
</dbReference>
<protein>
    <recommendedName>
        <fullName evidence="4">Prefoldin, alpha subunit</fullName>
    </recommendedName>
</protein>
<proteinExistence type="predicted"/>
<dbReference type="InterPro" id="IPR004127">
    <property type="entry name" value="Prefoldin_subunit_alpha"/>
</dbReference>
<dbReference type="Gene3D" id="1.10.287.370">
    <property type="match status" value="1"/>
</dbReference>
<reference evidence="2 3" key="1">
    <citation type="submission" date="2023-08" db="EMBL/GenBank/DDBJ databases">
        <title>Annotated Genome Sequence of Vanrija albida AlHP1.</title>
        <authorList>
            <person name="Herzog R."/>
        </authorList>
    </citation>
    <scope>NUCLEOTIDE SEQUENCE [LARGE SCALE GENOMIC DNA]</scope>
    <source>
        <strain evidence="2 3">AlHP1</strain>
    </source>
</reference>
<sequence length="139" mass="14939">MSAAYSAHLQRTVVPQLAAVRDAIAALDRDIAEYEQVARRLARAEPARTHKTPAELGAGVWVDTVVHDASVVTLDLGLDLHMALPVAEAAAYAAKRADVLRNKRKALASREERLAWEVEQFEGAIKEATAREAAGAAST</sequence>
<gene>
    <name evidence="2" type="ORF">Q8F55_007191</name>
</gene>
<comment type="caution">
    <text evidence="2">The sequence shown here is derived from an EMBL/GenBank/DDBJ whole genome shotgun (WGS) entry which is preliminary data.</text>
</comment>
<keyword evidence="3" id="KW-1185">Reference proteome</keyword>
<accession>A0ABR3PZG1</accession>
<dbReference type="GeneID" id="95988234"/>
<evidence type="ECO:0000313" key="2">
    <source>
        <dbReference type="EMBL" id="KAL1407757.1"/>
    </source>
</evidence>
<keyword evidence="1" id="KW-0175">Coiled coil</keyword>
<organism evidence="2 3">
    <name type="scientific">Vanrija albida</name>
    <dbReference type="NCBI Taxonomy" id="181172"/>
    <lineage>
        <taxon>Eukaryota</taxon>
        <taxon>Fungi</taxon>
        <taxon>Dikarya</taxon>
        <taxon>Basidiomycota</taxon>
        <taxon>Agaricomycotina</taxon>
        <taxon>Tremellomycetes</taxon>
        <taxon>Trichosporonales</taxon>
        <taxon>Trichosporonaceae</taxon>
        <taxon>Vanrija</taxon>
    </lineage>
</organism>
<dbReference type="Pfam" id="PF02996">
    <property type="entry name" value="Prefoldin"/>
    <property type="match status" value="1"/>
</dbReference>
<feature type="coiled-coil region" evidence="1">
    <location>
        <begin position="17"/>
        <end position="44"/>
    </location>
</feature>
<evidence type="ECO:0008006" key="4">
    <source>
        <dbReference type="Google" id="ProtNLM"/>
    </source>
</evidence>
<dbReference type="EMBL" id="JBBXJM010000005">
    <property type="protein sequence ID" value="KAL1407757.1"/>
    <property type="molecule type" value="Genomic_DNA"/>
</dbReference>
<dbReference type="RefSeq" id="XP_069207701.1">
    <property type="nucleotide sequence ID" value="XM_069355630.1"/>
</dbReference>
<evidence type="ECO:0000256" key="1">
    <source>
        <dbReference type="SAM" id="Coils"/>
    </source>
</evidence>
<dbReference type="Proteomes" id="UP001565368">
    <property type="component" value="Unassembled WGS sequence"/>
</dbReference>
<name>A0ABR3PZG1_9TREE</name>